<evidence type="ECO:0000256" key="3">
    <source>
        <dbReference type="ARBA" id="ARBA00022989"/>
    </source>
</evidence>
<keyword evidence="3 5" id="KW-1133">Transmembrane helix</keyword>
<comment type="caution">
    <text evidence="6">The sequence shown here is derived from an EMBL/GenBank/DDBJ whole genome shotgun (WGS) entry which is preliminary data.</text>
</comment>
<name>A0A3A1U4Z3_9MICO</name>
<dbReference type="InterPro" id="IPR019109">
    <property type="entry name" value="MamF_MmsF"/>
</dbReference>
<keyword evidence="4 5" id="KW-0472">Membrane</keyword>
<evidence type="ECO:0000256" key="5">
    <source>
        <dbReference type="SAM" id="Phobius"/>
    </source>
</evidence>
<dbReference type="Proteomes" id="UP000265742">
    <property type="component" value="Unassembled WGS sequence"/>
</dbReference>
<evidence type="ECO:0000256" key="2">
    <source>
        <dbReference type="ARBA" id="ARBA00022692"/>
    </source>
</evidence>
<dbReference type="OrthoDB" id="9808930at2"/>
<evidence type="ECO:0000256" key="4">
    <source>
        <dbReference type="ARBA" id="ARBA00023136"/>
    </source>
</evidence>
<dbReference type="EMBL" id="QXTG01000002">
    <property type="protein sequence ID" value="RIX28917.1"/>
    <property type="molecule type" value="Genomic_DNA"/>
</dbReference>
<organism evidence="6 7">
    <name type="scientific">Amnibacterium setariae</name>
    <dbReference type="NCBI Taxonomy" id="2306585"/>
    <lineage>
        <taxon>Bacteria</taxon>
        <taxon>Bacillati</taxon>
        <taxon>Actinomycetota</taxon>
        <taxon>Actinomycetes</taxon>
        <taxon>Micrococcales</taxon>
        <taxon>Microbacteriaceae</taxon>
        <taxon>Amnibacterium</taxon>
    </lineage>
</organism>
<keyword evidence="7" id="KW-1185">Reference proteome</keyword>
<accession>A0A3A1U4Z3</accession>
<sequence length="126" mass="13665">MSPADEKLWATLAHVGNIIGPVPSLLILLILGPRSARVRDESKEALNFSVTAVIVWVALWIVGAVVDALYRATPTGLDLVFLLLGLLIGFVRFAVWAVVVVFSIIAAVRVNNGGSYRYPLSLRLIK</sequence>
<feature type="transmembrane region" description="Helical" evidence="5">
    <location>
        <begin position="82"/>
        <end position="108"/>
    </location>
</feature>
<proteinExistence type="predicted"/>
<protein>
    <submittedName>
        <fullName evidence="6">DUF4870 domain-containing protein</fullName>
    </submittedName>
</protein>
<evidence type="ECO:0000313" key="7">
    <source>
        <dbReference type="Proteomes" id="UP000265742"/>
    </source>
</evidence>
<evidence type="ECO:0000256" key="1">
    <source>
        <dbReference type="ARBA" id="ARBA00004141"/>
    </source>
</evidence>
<reference evidence="7" key="1">
    <citation type="submission" date="2018-09" db="EMBL/GenBank/DDBJ databases">
        <authorList>
            <person name="Kim I."/>
        </authorList>
    </citation>
    <scope>NUCLEOTIDE SEQUENCE [LARGE SCALE GENOMIC DNA]</scope>
    <source>
        <strain evidence="7">DD4a</strain>
    </source>
</reference>
<dbReference type="Pfam" id="PF09685">
    <property type="entry name" value="MamF_MmsF"/>
    <property type="match status" value="1"/>
</dbReference>
<gene>
    <name evidence="6" type="ORF">D1781_11975</name>
</gene>
<dbReference type="AlphaFoldDB" id="A0A3A1U4Z3"/>
<comment type="subcellular location">
    <subcellularLocation>
        <location evidence="1">Membrane</location>
        <topology evidence="1">Multi-pass membrane protein</topology>
    </subcellularLocation>
</comment>
<feature type="transmembrane region" description="Helical" evidence="5">
    <location>
        <begin position="12"/>
        <end position="33"/>
    </location>
</feature>
<feature type="transmembrane region" description="Helical" evidence="5">
    <location>
        <begin position="45"/>
        <end position="70"/>
    </location>
</feature>
<evidence type="ECO:0000313" key="6">
    <source>
        <dbReference type="EMBL" id="RIX28917.1"/>
    </source>
</evidence>
<keyword evidence="2 5" id="KW-0812">Transmembrane</keyword>